<dbReference type="SMART" id="SM01114">
    <property type="entry name" value="CXC"/>
    <property type="match status" value="1"/>
</dbReference>
<proteinExistence type="predicted"/>
<dbReference type="Proteomes" id="UP000499080">
    <property type="component" value="Unassembled WGS sequence"/>
</dbReference>
<dbReference type="EMBL" id="BGPR01000012">
    <property type="protein sequence ID" value="GBL77392.1"/>
    <property type="molecule type" value="Genomic_DNA"/>
</dbReference>
<feature type="domain" description="Tesmin/TSO1-like CXC" evidence="1">
    <location>
        <begin position="283"/>
        <end position="323"/>
    </location>
</feature>
<sequence length="534" mass="60428">MPKRDGTYIILTQNSPTSYVIVNPDNPNDPMGTYQTSALKVYKQDENSLSSYASSAVDKKDSRPRHYDMSQLNIGDFRVDDDIDSCGRFRSKFKVIFSKRLFYYDFPVSRCNQYSLKSTDIWEQMARIAVTFKTVVSMSLSERTIEISINAPPTIALGRLQARTGIIQNSTMYDTAVESDCEWGCMIRSSFHHKIILRKKQANKLKYFLCHFDDRFLNIINVGLCESGMNSVDELSIFEGELSPTTLKQNVTKNKKHYIRRLSQWDSSENEDQKTLDEDDLVLLNQMCSCRVSCRSIRCSCVKAAKSCNSVCDCINCDNPLNILEALGLNLDFSLSDSCLFQNIYQIPKLVPFLTKEVKLTCCNTFARVQDCIPGTVLCPNVDCNVPLEFSWCKKVVCYPERNPRNHCSFCGQCCFSNGRHCLTCNRCYVATPKVPYCPTCQEKTSVATLKDMETNCYNCDTKDHGDHQKSVTKSVQKPEIVILDVYSLAKTSSKTENADESSNCKSYANCDGSTNFKDYANCQDSTDSAITID</sequence>
<evidence type="ECO:0000259" key="1">
    <source>
        <dbReference type="SMART" id="SM01114"/>
    </source>
</evidence>
<organism evidence="2 3">
    <name type="scientific">Araneus ventricosus</name>
    <name type="common">Orbweaver spider</name>
    <name type="synonym">Epeira ventricosa</name>
    <dbReference type="NCBI Taxonomy" id="182803"/>
    <lineage>
        <taxon>Eukaryota</taxon>
        <taxon>Metazoa</taxon>
        <taxon>Ecdysozoa</taxon>
        <taxon>Arthropoda</taxon>
        <taxon>Chelicerata</taxon>
        <taxon>Arachnida</taxon>
        <taxon>Araneae</taxon>
        <taxon>Araneomorphae</taxon>
        <taxon>Entelegynae</taxon>
        <taxon>Araneoidea</taxon>
        <taxon>Araneidae</taxon>
        <taxon>Araneus</taxon>
    </lineage>
</organism>
<comment type="caution">
    <text evidence="2">The sequence shown here is derived from an EMBL/GenBank/DDBJ whole genome shotgun (WGS) entry which is preliminary data.</text>
</comment>
<accession>A0A4Y2AC59</accession>
<evidence type="ECO:0000313" key="3">
    <source>
        <dbReference type="Proteomes" id="UP000499080"/>
    </source>
</evidence>
<name>A0A4Y2AC59_ARAVE</name>
<reference evidence="2 3" key="1">
    <citation type="journal article" date="2019" name="Sci. Rep.">
        <title>Orb-weaving spider Araneus ventricosus genome elucidates the spidroin gene catalogue.</title>
        <authorList>
            <person name="Kono N."/>
            <person name="Nakamura H."/>
            <person name="Ohtoshi R."/>
            <person name="Moran D.A.P."/>
            <person name="Shinohara A."/>
            <person name="Yoshida Y."/>
            <person name="Fujiwara M."/>
            <person name="Mori M."/>
            <person name="Tomita M."/>
            <person name="Arakawa K."/>
        </authorList>
    </citation>
    <scope>NUCLEOTIDE SEQUENCE [LARGE SCALE GENOMIC DNA]</scope>
</reference>
<evidence type="ECO:0000313" key="2">
    <source>
        <dbReference type="EMBL" id="GBL77392.1"/>
    </source>
</evidence>
<dbReference type="InterPro" id="IPR033467">
    <property type="entry name" value="Tesmin/TSO1-like_CXC"/>
</dbReference>
<protein>
    <recommendedName>
        <fullName evidence="1">Tesmin/TSO1-like CXC domain-containing protein</fullName>
    </recommendedName>
</protein>
<keyword evidence="3" id="KW-1185">Reference proteome</keyword>
<dbReference type="OrthoDB" id="6437745at2759"/>
<dbReference type="AlphaFoldDB" id="A0A4Y2AC59"/>
<gene>
    <name evidence="2" type="ORF">AVEN_41804_1</name>
</gene>